<dbReference type="InterPro" id="IPR000073">
    <property type="entry name" value="AB_hydrolase_1"/>
</dbReference>
<organism evidence="2 3">
    <name type="scientific">Pseudoxanthomonas winnipegensis</name>
    <dbReference type="NCBI Taxonomy" id="2480810"/>
    <lineage>
        <taxon>Bacteria</taxon>
        <taxon>Pseudomonadati</taxon>
        <taxon>Pseudomonadota</taxon>
        <taxon>Gammaproteobacteria</taxon>
        <taxon>Lysobacterales</taxon>
        <taxon>Lysobacteraceae</taxon>
        <taxon>Pseudoxanthomonas</taxon>
    </lineage>
</organism>
<dbReference type="PANTHER" id="PTHR37946">
    <property type="entry name" value="SLL1969 PROTEIN"/>
    <property type="match status" value="1"/>
</dbReference>
<comment type="caution">
    <text evidence="2">The sequence shown here is derived from an EMBL/GenBank/DDBJ whole genome shotgun (WGS) entry which is preliminary data.</text>
</comment>
<dbReference type="Gene3D" id="3.40.50.1820">
    <property type="entry name" value="alpha/beta hydrolase"/>
    <property type="match status" value="1"/>
</dbReference>
<sequence>MLVLHGIWNAPLWMQPLAWRLRRAGFAAEPFGYPGVTGGPQVAIARLAAHLRQARPTHLVGHSLGGLIALETLRRHPGLPVPRLVCLGSPLSGSATAQVLAQRGWGSVLGRSALLLDRGCPPWSGPTEVGMIAGDVPRGVGRLLAGVDETSDGTVALAETRLSGLVDHCCVHASHTGLPFSPQAARQVVAFLRHGRFRR</sequence>
<dbReference type="AlphaFoldDB" id="A0AAW8GE04"/>
<evidence type="ECO:0000313" key="2">
    <source>
        <dbReference type="EMBL" id="MDQ1119996.1"/>
    </source>
</evidence>
<dbReference type="InterPro" id="IPR029058">
    <property type="entry name" value="AB_hydrolase_fold"/>
</dbReference>
<dbReference type="SUPFAM" id="SSF53474">
    <property type="entry name" value="alpha/beta-Hydrolases"/>
    <property type="match status" value="1"/>
</dbReference>
<reference evidence="2" key="1">
    <citation type="submission" date="2023-07" db="EMBL/GenBank/DDBJ databases">
        <title>Functional and genomic diversity of the sorghum phyllosphere microbiome.</title>
        <authorList>
            <person name="Shade A."/>
        </authorList>
    </citation>
    <scope>NUCLEOTIDE SEQUENCE</scope>
    <source>
        <strain evidence="2">SORGH_AS_0908</strain>
    </source>
</reference>
<dbReference type="PANTHER" id="PTHR37946:SF1">
    <property type="entry name" value="SLL1969 PROTEIN"/>
    <property type="match status" value="1"/>
</dbReference>
<name>A0AAW8GE04_9GAMM</name>
<dbReference type="Proteomes" id="UP001234354">
    <property type="component" value="Unassembled WGS sequence"/>
</dbReference>
<proteinExistence type="predicted"/>
<accession>A0AAW8GE04</accession>
<evidence type="ECO:0000259" key="1">
    <source>
        <dbReference type="Pfam" id="PF12697"/>
    </source>
</evidence>
<dbReference type="Pfam" id="PF12697">
    <property type="entry name" value="Abhydrolase_6"/>
    <property type="match status" value="1"/>
</dbReference>
<feature type="domain" description="AB hydrolase-1" evidence="1">
    <location>
        <begin position="2"/>
        <end position="148"/>
    </location>
</feature>
<evidence type="ECO:0000313" key="3">
    <source>
        <dbReference type="Proteomes" id="UP001234354"/>
    </source>
</evidence>
<dbReference type="EMBL" id="JAUTBB010000001">
    <property type="protein sequence ID" value="MDQ1119996.1"/>
    <property type="molecule type" value="Genomic_DNA"/>
</dbReference>
<gene>
    <name evidence="2" type="ORF">QE383_002304</name>
</gene>
<protein>
    <submittedName>
        <fullName evidence="2">Pimeloyl-ACP methyl ester carboxylesterase</fullName>
    </submittedName>
</protein>